<evidence type="ECO:0000313" key="2">
    <source>
        <dbReference type="Proteomes" id="UP001165289"/>
    </source>
</evidence>
<sequence>MKMKMRRSTLYDILGSYERRKTAERKGGSGRTAQKLLELERRRLKQAANNKKRVSDRKLAAKFNVSRSYVGKVLRSQNVKYFKGQKCPDSTLEQQTRQIKCLRSMNRKLYPPNSDVVIILDDES</sequence>
<reference evidence="1 2" key="1">
    <citation type="journal article" date="2023" name="BMC Biol.">
        <title>The compact genome of the sponge Oopsacas minuta (Hexactinellida) is lacking key metazoan core genes.</title>
        <authorList>
            <person name="Santini S."/>
            <person name="Schenkelaars Q."/>
            <person name="Jourda C."/>
            <person name="Duchesne M."/>
            <person name="Belahbib H."/>
            <person name="Rocher C."/>
            <person name="Selva M."/>
            <person name="Riesgo A."/>
            <person name="Vervoort M."/>
            <person name="Leys S.P."/>
            <person name="Kodjabachian L."/>
            <person name="Le Bivic A."/>
            <person name="Borchiellini C."/>
            <person name="Claverie J.M."/>
            <person name="Renard E."/>
        </authorList>
    </citation>
    <scope>NUCLEOTIDE SEQUENCE [LARGE SCALE GENOMIC DNA]</scope>
    <source>
        <strain evidence="1">SPO-2</strain>
    </source>
</reference>
<proteinExistence type="predicted"/>
<dbReference type="Proteomes" id="UP001165289">
    <property type="component" value="Unassembled WGS sequence"/>
</dbReference>
<protein>
    <submittedName>
        <fullName evidence="1">Uncharacterized protein</fullName>
    </submittedName>
</protein>
<accession>A0AAV7JEL3</accession>
<evidence type="ECO:0000313" key="1">
    <source>
        <dbReference type="EMBL" id="KAI6646991.1"/>
    </source>
</evidence>
<dbReference type="AlphaFoldDB" id="A0AAV7JEL3"/>
<name>A0AAV7JEL3_9METZ</name>
<gene>
    <name evidence="1" type="ORF">LOD99_8990</name>
</gene>
<comment type="caution">
    <text evidence="1">The sequence shown here is derived from an EMBL/GenBank/DDBJ whole genome shotgun (WGS) entry which is preliminary data.</text>
</comment>
<dbReference type="EMBL" id="JAKMXF010000348">
    <property type="protein sequence ID" value="KAI6646991.1"/>
    <property type="molecule type" value="Genomic_DNA"/>
</dbReference>
<keyword evidence="2" id="KW-1185">Reference proteome</keyword>
<organism evidence="1 2">
    <name type="scientific">Oopsacas minuta</name>
    <dbReference type="NCBI Taxonomy" id="111878"/>
    <lineage>
        <taxon>Eukaryota</taxon>
        <taxon>Metazoa</taxon>
        <taxon>Porifera</taxon>
        <taxon>Hexactinellida</taxon>
        <taxon>Hexasterophora</taxon>
        <taxon>Lyssacinosida</taxon>
        <taxon>Leucopsacidae</taxon>
        <taxon>Oopsacas</taxon>
    </lineage>
</organism>